<accession>A0A1D8JKZ8</accession>
<dbReference type="RefSeq" id="WP_002782730.1">
    <property type="nucleotide sequence ID" value="NZ_AP028333.1"/>
</dbReference>
<geneLocation type="plasmid" evidence="1">
    <name>pMTVDSCj13-2</name>
</geneLocation>
<reference evidence="1" key="1">
    <citation type="submission" date="2016-09" db="EMBL/GenBank/DDBJ databases">
        <title>Complete genome of Campylobacter jejuni subsp. jejuni str.MTVDSCj13, Isolated from a Naturally Colonized Farm-Raised Chicken.</title>
        <authorList>
            <person name="Taveirne M.E."/>
            <person name="Parker C.T."/>
            <person name="Huynh S."/>
            <person name="DiRita V.J."/>
        </authorList>
    </citation>
    <scope>NUCLEOTIDE SEQUENCE</scope>
    <source>
        <strain evidence="1">MTVDSCj13</strain>
        <plasmid evidence="1">pMTVDSCj13-2</plasmid>
    </source>
</reference>
<organism evidence="1">
    <name type="scientific">Campylobacter jejuni</name>
    <dbReference type="NCBI Taxonomy" id="197"/>
    <lineage>
        <taxon>Bacteria</taxon>
        <taxon>Pseudomonadati</taxon>
        <taxon>Campylobacterota</taxon>
        <taxon>Epsilonproteobacteria</taxon>
        <taxon>Campylobacterales</taxon>
        <taxon>Campylobacteraceae</taxon>
        <taxon>Campylobacter</taxon>
    </lineage>
</organism>
<dbReference type="AlphaFoldDB" id="A0A1D8JKZ8"/>
<proteinExistence type="predicted"/>
<evidence type="ECO:0000313" key="1">
    <source>
        <dbReference type="EMBL" id="AOV09384.1"/>
    </source>
</evidence>
<sequence length="47" mass="5465">MCKDQEYIEQMKTLLLKGFKDAKDDKVYQKEQLELAEAGINDGLEED</sequence>
<name>A0A1D8JKZ8_CAMJU</name>
<keyword evidence="1" id="KW-0614">Plasmid</keyword>
<protein>
    <submittedName>
        <fullName evidence="1">Uncharacterized protein</fullName>
    </submittedName>
</protein>
<gene>
    <name evidence="1" type="ORF">MTVDSCj13_b0037</name>
</gene>
<dbReference type="EMBL" id="CP017417">
    <property type="protein sequence ID" value="AOV09384.1"/>
    <property type="molecule type" value="Genomic_DNA"/>
</dbReference>